<comment type="subcellular location">
    <subcellularLocation>
        <location evidence="1">Secreted</location>
    </subcellularLocation>
</comment>
<keyword evidence="4" id="KW-0732">Signal</keyword>
<keyword evidence="7" id="KW-0325">Glycoprotein</keyword>
<organism evidence="10 11">
    <name type="scientific">Rhipicephalus sanguineus</name>
    <name type="common">Brown dog tick</name>
    <name type="synonym">Ixodes sanguineus</name>
    <dbReference type="NCBI Taxonomy" id="34632"/>
    <lineage>
        <taxon>Eukaryota</taxon>
        <taxon>Metazoa</taxon>
        <taxon>Ecdysozoa</taxon>
        <taxon>Arthropoda</taxon>
        <taxon>Chelicerata</taxon>
        <taxon>Arachnida</taxon>
        <taxon>Acari</taxon>
        <taxon>Parasitiformes</taxon>
        <taxon>Ixodida</taxon>
        <taxon>Ixodoidea</taxon>
        <taxon>Ixodidae</taxon>
        <taxon>Rhipicephalinae</taxon>
        <taxon>Rhipicephalus</taxon>
        <taxon>Rhipicephalus</taxon>
    </lineage>
</organism>
<gene>
    <name evidence="10" type="ORF">HPB52_014080</name>
</gene>
<dbReference type="PANTHER" id="PTHR11848:SF263">
    <property type="entry name" value="PROTEIN DECAPENTAPLEGIC"/>
    <property type="match status" value="1"/>
</dbReference>
<keyword evidence="3" id="KW-0964">Secreted</keyword>
<dbReference type="Gene3D" id="2.10.90.10">
    <property type="entry name" value="Cystine-knot cytokines"/>
    <property type="match status" value="1"/>
</dbReference>
<evidence type="ECO:0000259" key="9">
    <source>
        <dbReference type="PROSITE" id="PS51362"/>
    </source>
</evidence>
<evidence type="ECO:0000256" key="6">
    <source>
        <dbReference type="ARBA" id="ARBA00023157"/>
    </source>
</evidence>
<dbReference type="PROSITE" id="PS00250">
    <property type="entry name" value="TGF_BETA_1"/>
    <property type="match status" value="1"/>
</dbReference>
<dbReference type="EMBL" id="JABSTV010001245">
    <property type="protein sequence ID" value="KAH7983755.1"/>
    <property type="molecule type" value="Genomic_DNA"/>
</dbReference>
<dbReference type="Pfam" id="PF00019">
    <property type="entry name" value="TGF_beta"/>
    <property type="match status" value="1"/>
</dbReference>
<protein>
    <recommendedName>
        <fullName evidence="9">TGF-beta family profile domain-containing protein</fullName>
    </recommendedName>
</protein>
<reference evidence="10" key="1">
    <citation type="journal article" date="2020" name="Cell">
        <title>Large-Scale Comparative Analyses of Tick Genomes Elucidate Their Genetic Diversity and Vector Capacities.</title>
        <authorList>
            <consortium name="Tick Genome and Microbiome Consortium (TIGMIC)"/>
            <person name="Jia N."/>
            <person name="Wang J."/>
            <person name="Shi W."/>
            <person name="Du L."/>
            <person name="Sun Y."/>
            <person name="Zhan W."/>
            <person name="Jiang J.F."/>
            <person name="Wang Q."/>
            <person name="Zhang B."/>
            <person name="Ji P."/>
            <person name="Bell-Sakyi L."/>
            <person name="Cui X.M."/>
            <person name="Yuan T.T."/>
            <person name="Jiang B.G."/>
            <person name="Yang W.F."/>
            <person name="Lam T.T."/>
            <person name="Chang Q.C."/>
            <person name="Ding S.J."/>
            <person name="Wang X.J."/>
            <person name="Zhu J.G."/>
            <person name="Ruan X.D."/>
            <person name="Zhao L."/>
            <person name="Wei J.T."/>
            <person name="Ye R.Z."/>
            <person name="Que T.C."/>
            <person name="Du C.H."/>
            <person name="Zhou Y.H."/>
            <person name="Cheng J.X."/>
            <person name="Dai P.F."/>
            <person name="Guo W.B."/>
            <person name="Han X.H."/>
            <person name="Huang E.J."/>
            <person name="Li L.F."/>
            <person name="Wei W."/>
            <person name="Gao Y.C."/>
            <person name="Liu J.Z."/>
            <person name="Shao H.Z."/>
            <person name="Wang X."/>
            <person name="Wang C.C."/>
            <person name="Yang T.C."/>
            <person name="Huo Q.B."/>
            <person name="Li W."/>
            <person name="Chen H.Y."/>
            <person name="Chen S.E."/>
            <person name="Zhou L.G."/>
            <person name="Ni X.B."/>
            <person name="Tian J.H."/>
            <person name="Sheng Y."/>
            <person name="Liu T."/>
            <person name="Pan Y.S."/>
            <person name="Xia L.Y."/>
            <person name="Li J."/>
            <person name="Zhao F."/>
            <person name="Cao W.C."/>
        </authorList>
    </citation>
    <scope>NUCLEOTIDE SEQUENCE</scope>
    <source>
        <strain evidence="10">Rsan-2018</strain>
    </source>
</reference>
<dbReference type="InterPro" id="IPR029034">
    <property type="entry name" value="Cystine-knot_cytokine"/>
</dbReference>
<dbReference type="PANTHER" id="PTHR11848">
    <property type="entry name" value="TGF-BETA FAMILY"/>
    <property type="match status" value="1"/>
</dbReference>
<dbReference type="GO" id="GO:0005125">
    <property type="term" value="F:cytokine activity"/>
    <property type="evidence" value="ECO:0007669"/>
    <property type="project" value="TreeGrafter"/>
</dbReference>
<comment type="caution">
    <text evidence="10">The sequence shown here is derived from an EMBL/GenBank/DDBJ whole genome shotgun (WGS) entry which is preliminary data.</text>
</comment>
<dbReference type="GO" id="GO:0005615">
    <property type="term" value="C:extracellular space"/>
    <property type="evidence" value="ECO:0007669"/>
    <property type="project" value="TreeGrafter"/>
</dbReference>
<dbReference type="Proteomes" id="UP000821837">
    <property type="component" value="Chromosome 1"/>
</dbReference>
<evidence type="ECO:0000256" key="7">
    <source>
        <dbReference type="ARBA" id="ARBA00023180"/>
    </source>
</evidence>
<dbReference type="GO" id="GO:0008083">
    <property type="term" value="F:growth factor activity"/>
    <property type="evidence" value="ECO:0007669"/>
    <property type="project" value="UniProtKB-KW"/>
</dbReference>
<proteinExistence type="inferred from homology"/>
<sequence>MTHARKDTFKNCDSEGPVISIPANKPNANNAKQTLSAAEDVRNFVFPLRLEEVRALLLSRRTKLALDLSEECTPKTDGLRMTAPVMASGWTGSRKLAFRLRSGSFLATLKSPLHNGTIFQITIWCCVGVPVTQVFSENGICCREPWILRDHPEQDPVRRRGPNPNGCQVVSLSVPLGGDVPDNWVLAPRTYRANKCFGKCLFPNMLSLNSTGHSKLLYLSSLYRSSINYKVCCVPISYESQSLIYVDNYGHVVLKNFANMRVSACGCR</sequence>
<keyword evidence="11" id="KW-1185">Reference proteome</keyword>
<evidence type="ECO:0000313" key="11">
    <source>
        <dbReference type="Proteomes" id="UP000821837"/>
    </source>
</evidence>
<dbReference type="AlphaFoldDB" id="A0A9D4TAB3"/>
<name>A0A9D4TAB3_RHISA</name>
<dbReference type="PROSITE" id="PS51362">
    <property type="entry name" value="TGF_BETA_2"/>
    <property type="match status" value="1"/>
</dbReference>
<dbReference type="InterPro" id="IPR017948">
    <property type="entry name" value="TGFb_CS"/>
</dbReference>
<evidence type="ECO:0000313" key="10">
    <source>
        <dbReference type="EMBL" id="KAH7983755.1"/>
    </source>
</evidence>
<evidence type="ECO:0000256" key="3">
    <source>
        <dbReference type="ARBA" id="ARBA00022525"/>
    </source>
</evidence>
<dbReference type="SMART" id="SM00204">
    <property type="entry name" value="TGFB"/>
    <property type="match status" value="1"/>
</dbReference>
<evidence type="ECO:0000256" key="5">
    <source>
        <dbReference type="ARBA" id="ARBA00023030"/>
    </source>
</evidence>
<accession>A0A9D4TAB3</accession>
<dbReference type="SUPFAM" id="SSF57501">
    <property type="entry name" value="Cystine-knot cytokines"/>
    <property type="match status" value="1"/>
</dbReference>
<keyword evidence="6" id="KW-1015">Disulfide bond</keyword>
<evidence type="ECO:0000256" key="4">
    <source>
        <dbReference type="ARBA" id="ARBA00022729"/>
    </source>
</evidence>
<reference evidence="10" key="2">
    <citation type="submission" date="2021-09" db="EMBL/GenBank/DDBJ databases">
        <authorList>
            <person name="Jia N."/>
            <person name="Wang J."/>
            <person name="Shi W."/>
            <person name="Du L."/>
            <person name="Sun Y."/>
            <person name="Zhan W."/>
            <person name="Jiang J."/>
            <person name="Wang Q."/>
            <person name="Zhang B."/>
            <person name="Ji P."/>
            <person name="Sakyi L.B."/>
            <person name="Cui X."/>
            <person name="Yuan T."/>
            <person name="Jiang B."/>
            <person name="Yang W."/>
            <person name="Lam T.T.-Y."/>
            <person name="Chang Q."/>
            <person name="Ding S."/>
            <person name="Wang X."/>
            <person name="Zhu J."/>
            <person name="Ruan X."/>
            <person name="Zhao L."/>
            <person name="Wei J."/>
            <person name="Que T."/>
            <person name="Du C."/>
            <person name="Cheng J."/>
            <person name="Dai P."/>
            <person name="Han X."/>
            <person name="Huang E."/>
            <person name="Gao Y."/>
            <person name="Liu J."/>
            <person name="Shao H."/>
            <person name="Ye R."/>
            <person name="Li L."/>
            <person name="Wei W."/>
            <person name="Wang X."/>
            <person name="Wang C."/>
            <person name="Huo Q."/>
            <person name="Li W."/>
            <person name="Guo W."/>
            <person name="Chen H."/>
            <person name="Chen S."/>
            <person name="Zhou L."/>
            <person name="Zhou L."/>
            <person name="Ni X."/>
            <person name="Tian J."/>
            <person name="Zhou Y."/>
            <person name="Sheng Y."/>
            <person name="Liu T."/>
            <person name="Pan Y."/>
            <person name="Xia L."/>
            <person name="Li J."/>
            <person name="Zhao F."/>
            <person name="Cao W."/>
        </authorList>
    </citation>
    <scope>NUCLEOTIDE SEQUENCE</scope>
    <source>
        <strain evidence="10">Rsan-2018</strain>
        <tissue evidence="10">Larvae</tissue>
    </source>
</reference>
<evidence type="ECO:0000256" key="1">
    <source>
        <dbReference type="ARBA" id="ARBA00004613"/>
    </source>
</evidence>
<dbReference type="CDD" id="cd13756">
    <property type="entry name" value="TGF_beta_BMPs_GDFs"/>
    <property type="match status" value="1"/>
</dbReference>
<feature type="domain" description="TGF-beta family profile" evidence="9">
    <location>
        <begin position="157"/>
        <end position="268"/>
    </location>
</feature>
<evidence type="ECO:0000256" key="2">
    <source>
        <dbReference type="ARBA" id="ARBA00006656"/>
    </source>
</evidence>
<comment type="similarity">
    <text evidence="2 8">Belongs to the TGF-beta family.</text>
</comment>
<dbReference type="InterPro" id="IPR001839">
    <property type="entry name" value="TGF-b_C"/>
</dbReference>
<evidence type="ECO:0000256" key="8">
    <source>
        <dbReference type="RuleBase" id="RU000354"/>
    </source>
</evidence>
<dbReference type="InterPro" id="IPR015615">
    <property type="entry name" value="TGF-beta-rel"/>
</dbReference>
<keyword evidence="5 8" id="KW-0339">Growth factor</keyword>